<gene>
    <name evidence="1" type="ORF">DQG23_20410</name>
</gene>
<organism evidence="1 2">
    <name type="scientific">Paenibacillus contaminans</name>
    <dbReference type="NCBI Taxonomy" id="450362"/>
    <lineage>
        <taxon>Bacteria</taxon>
        <taxon>Bacillati</taxon>
        <taxon>Bacillota</taxon>
        <taxon>Bacilli</taxon>
        <taxon>Bacillales</taxon>
        <taxon>Paenibacillaceae</taxon>
        <taxon>Paenibacillus</taxon>
    </lineage>
</organism>
<sequence>MKRMMSLSELKQVIAENQLVLLVMKSADCGVCESVQAKLSVMLESRTGIAGIYVYIADAPDVASEYLTLSAPTVLVFHEGKEVYRIARFVLFDELDRLLSQYEQLMEEHDG</sequence>
<dbReference type="OrthoDB" id="411356at2"/>
<dbReference type="Proteomes" id="UP000250369">
    <property type="component" value="Unassembled WGS sequence"/>
</dbReference>
<dbReference type="Gene3D" id="3.40.30.10">
    <property type="entry name" value="Glutaredoxin"/>
    <property type="match status" value="1"/>
</dbReference>
<dbReference type="InterPro" id="IPR036249">
    <property type="entry name" value="Thioredoxin-like_sf"/>
</dbReference>
<dbReference type="AlphaFoldDB" id="A0A329MKX5"/>
<proteinExistence type="predicted"/>
<evidence type="ECO:0000313" key="2">
    <source>
        <dbReference type="Proteomes" id="UP000250369"/>
    </source>
</evidence>
<accession>A0A329MKX5</accession>
<dbReference type="SUPFAM" id="SSF52833">
    <property type="entry name" value="Thioredoxin-like"/>
    <property type="match status" value="1"/>
</dbReference>
<evidence type="ECO:0000313" key="1">
    <source>
        <dbReference type="EMBL" id="RAV19363.1"/>
    </source>
</evidence>
<dbReference type="EMBL" id="QMFB01000012">
    <property type="protein sequence ID" value="RAV19363.1"/>
    <property type="molecule type" value="Genomic_DNA"/>
</dbReference>
<name>A0A329MKX5_9BACL</name>
<comment type="caution">
    <text evidence="1">The sequence shown here is derived from an EMBL/GenBank/DDBJ whole genome shotgun (WGS) entry which is preliminary data.</text>
</comment>
<reference evidence="1 2" key="1">
    <citation type="journal article" date="2009" name="Int. J. Syst. Evol. Microbiol.">
        <title>Paenibacillus contaminans sp. nov., isolated from a contaminated laboratory plate.</title>
        <authorList>
            <person name="Chou J.H."/>
            <person name="Lee J.H."/>
            <person name="Lin M.C."/>
            <person name="Chang P.S."/>
            <person name="Arun A.B."/>
            <person name="Young C.C."/>
            <person name="Chen W.M."/>
        </authorList>
    </citation>
    <scope>NUCLEOTIDE SEQUENCE [LARGE SCALE GENOMIC DNA]</scope>
    <source>
        <strain evidence="1 2">CKOBP-6</strain>
    </source>
</reference>
<keyword evidence="2" id="KW-1185">Reference proteome</keyword>
<protein>
    <submittedName>
        <fullName evidence="1">Thioredoxin</fullName>
    </submittedName>
</protein>
<dbReference type="CDD" id="cd02947">
    <property type="entry name" value="TRX_family"/>
    <property type="match status" value="1"/>
</dbReference>
<dbReference type="RefSeq" id="WP_113032723.1">
    <property type="nucleotide sequence ID" value="NZ_QMFB01000012.1"/>
</dbReference>